<evidence type="ECO:0000313" key="3">
    <source>
        <dbReference type="Proteomes" id="UP001434883"/>
    </source>
</evidence>
<evidence type="ECO:0000256" key="1">
    <source>
        <dbReference type="SAM" id="Phobius"/>
    </source>
</evidence>
<comment type="caution">
    <text evidence="2">The sequence shown here is derived from an EMBL/GenBank/DDBJ whole genome shotgun (WGS) entry which is preliminary data.</text>
</comment>
<accession>A0ABV0QRY0</accession>
<keyword evidence="3" id="KW-1185">Reference proteome</keyword>
<reference evidence="2 3" key="1">
    <citation type="submission" date="2021-06" db="EMBL/GenBank/DDBJ databases">
        <authorList>
            <person name="Palmer J.M."/>
        </authorList>
    </citation>
    <scope>NUCLEOTIDE SEQUENCE [LARGE SCALE GENOMIC DNA]</scope>
    <source>
        <strain evidence="2 3">XC_2019</strain>
        <tissue evidence="2">Muscle</tissue>
    </source>
</reference>
<organism evidence="2 3">
    <name type="scientific">Xenoophorus captivus</name>
    <dbReference type="NCBI Taxonomy" id="1517983"/>
    <lineage>
        <taxon>Eukaryota</taxon>
        <taxon>Metazoa</taxon>
        <taxon>Chordata</taxon>
        <taxon>Craniata</taxon>
        <taxon>Vertebrata</taxon>
        <taxon>Euteleostomi</taxon>
        <taxon>Actinopterygii</taxon>
        <taxon>Neopterygii</taxon>
        <taxon>Teleostei</taxon>
        <taxon>Neoteleostei</taxon>
        <taxon>Acanthomorphata</taxon>
        <taxon>Ovalentaria</taxon>
        <taxon>Atherinomorphae</taxon>
        <taxon>Cyprinodontiformes</taxon>
        <taxon>Goodeidae</taxon>
        <taxon>Xenoophorus</taxon>
    </lineage>
</organism>
<proteinExistence type="predicted"/>
<feature type="transmembrane region" description="Helical" evidence="1">
    <location>
        <begin position="67"/>
        <end position="84"/>
    </location>
</feature>
<keyword evidence="1" id="KW-0472">Membrane</keyword>
<keyword evidence="1" id="KW-1133">Transmembrane helix</keyword>
<name>A0ABV0QRY0_9TELE</name>
<keyword evidence="1" id="KW-0812">Transmembrane</keyword>
<protein>
    <submittedName>
        <fullName evidence="2">Uncharacterized protein</fullName>
    </submittedName>
</protein>
<evidence type="ECO:0000313" key="2">
    <source>
        <dbReference type="EMBL" id="MEQ2198588.1"/>
    </source>
</evidence>
<gene>
    <name evidence="2" type="ORF">XENOCAPTIV_015082</name>
</gene>
<sequence>MANFLSKAQIGATLPAFPTNQTHMSPAMYEQQMQILTCQSDTEKKRTAGVSLLGVCRMNEYNKNIQAKMIIFAIKVLITIYSHSPHHSLLALASLPLIWRVGILNTICIAALRLTNMESRNFSMCCRFLNRSGSFKSNK</sequence>
<feature type="transmembrane region" description="Helical" evidence="1">
    <location>
        <begin position="90"/>
        <end position="114"/>
    </location>
</feature>
<dbReference type="EMBL" id="JAHRIN010019924">
    <property type="protein sequence ID" value="MEQ2198588.1"/>
    <property type="molecule type" value="Genomic_DNA"/>
</dbReference>
<dbReference type="Proteomes" id="UP001434883">
    <property type="component" value="Unassembled WGS sequence"/>
</dbReference>